<dbReference type="GO" id="GO:0009279">
    <property type="term" value="C:cell outer membrane"/>
    <property type="evidence" value="ECO:0007669"/>
    <property type="project" value="UniProtKB-SubCell"/>
</dbReference>
<proteinExistence type="predicted"/>
<evidence type="ECO:0000256" key="1">
    <source>
        <dbReference type="ARBA" id="ARBA00004442"/>
    </source>
</evidence>
<dbReference type="InterPro" id="IPR036942">
    <property type="entry name" value="Beta-barrel_TonB_sf"/>
</dbReference>
<keyword evidence="3" id="KW-0998">Cell outer membrane</keyword>
<dbReference type="SUPFAM" id="SSF56935">
    <property type="entry name" value="Porins"/>
    <property type="match status" value="1"/>
</dbReference>
<dbReference type="EMBL" id="LAZR01051841">
    <property type="protein sequence ID" value="KKK84304.1"/>
    <property type="molecule type" value="Genomic_DNA"/>
</dbReference>
<evidence type="ECO:0000256" key="3">
    <source>
        <dbReference type="ARBA" id="ARBA00023237"/>
    </source>
</evidence>
<keyword evidence="2" id="KW-0472">Membrane</keyword>
<reference evidence="4" key="1">
    <citation type="journal article" date="2015" name="Nature">
        <title>Complex archaea that bridge the gap between prokaryotes and eukaryotes.</title>
        <authorList>
            <person name="Spang A."/>
            <person name="Saw J.H."/>
            <person name="Jorgensen S.L."/>
            <person name="Zaremba-Niedzwiedzka K."/>
            <person name="Martijn J."/>
            <person name="Lind A.E."/>
            <person name="van Eijk R."/>
            <person name="Schleper C."/>
            <person name="Guy L."/>
            <person name="Ettema T.J."/>
        </authorList>
    </citation>
    <scope>NUCLEOTIDE SEQUENCE</scope>
</reference>
<name>A0A0F9B0U6_9ZZZZ</name>
<sequence length="389" mass="43858">LIQTIAEVEELGTSNPTAVSELLNGSAKNYRFLTSVSLDGEITEKLKFRSLIGLNSNNLKEYLFIPDRGFDLLYNGEVYNVTKAKNTTLLSLYNNNQFYFETPRFRTAHYFHASIGLRWQSNNFQEDWGIGKNTAGDEYTNLNRGLPLLDELGGRNSAWNWGAVYSNIVYSFHDKYLLSGSVSADISSRLGEKAKDALMLGNVPVGMFYSVGGAWRISEEKLFSDLYAIEEFKLRVSYGITGNDDIGETNTFNHFSVGQYRETSVLVPGKLANEELSYQKKNQLNLGLDISLFANRVSGTFNYFNNTSKHLLIFELQNSYLGYDSYPTNSTSIETTGIETDLFCRIISKMNFTLDFGGNFTKFKSIVGEISGGDTDLGLWRRRITNHLL</sequence>
<dbReference type="AlphaFoldDB" id="A0A0F9B0U6"/>
<evidence type="ECO:0000313" key="4">
    <source>
        <dbReference type="EMBL" id="KKK84304.1"/>
    </source>
</evidence>
<feature type="non-terminal residue" evidence="4">
    <location>
        <position position="1"/>
    </location>
</feature>
<evidence type="ECO:0008006" key="5">
    <source>
        <dbReference type="Google" id="ProtNLM"/>
    </source>
</evidence>
<protein>
    <recommendedName>
        <fullName evidence="5">TonB-dependent receptor-like beta-barrel domain-containing protein</fullName>
    </recommendedName>
</protein>
<accession>A0A0F9B0U6</accession>
<evidence type="ECO:0000256" key="2">
    <source>
        <dbReference type="ARBA" id="ARBA00023136"/>
    </source>
</evidence>
<dbReference type="Gene3D" id="2.40.170.20">
    <property type="entry name" value="TonB-dependent receptor, beta-barrel domain"/>
    <property type="match status" value="1"/>
</dbReference>
<comment type="subcellular location">
    <subcellularLocation>
        <location evidence="1">Cell outer membrane</location>
    </subcellularLocation>
</comment>
<gene>
    <name evidence="4" type="ORF">LCGC14_2784710</name>
</gene>
<comment type="caution">
    <text evidence="4">The sequence shown here is derived from an EMBL/GenBank/DDBJ whole genome shotgun (WGS) entry which is preliminary data.</text>
</comment>
<organism evidence="4">
    <name type="scientific">marine sediment metagenome</name>
    <dbReference type="NCBI Taxonomy" id="412755"/>
    <lineage>
        <taxon>unclassified sequences</taxon>
        <taxon>metagenomes</taxon>
        <taxon>ecological metagenomes</taxon>
    </lineage>
</organism>